<evidence type="ECO:0000313" key="1">
    <source>
        <dbReference type="EMBL" id="KOC58970.1"/>
    </source>
</evidence>
<protein>
    <submittedName>
        <fullName evidence="1">Uncharacterized protein</fullName>
    </submittedName>
</protein>
<organism evidence="1 2">
    <name type="scientific">Habropoda laboriosa</name>
    <dbReference type="NCBI Taxonomy" id="597456"/>
    <lineage>
        <taxon>Eukaryota</taxon>
        <taxon>Metazoa</taxon>
        <taxon>Ecdysozoa</taxon>
        <taxon>Arthropoda</taxon>
        <taxon>Hexapoda</taxon>
        <taxon>Insecta</taxon>
        <taxon>Pterygota</taxon>
        <taxon>Neoptera</taxon>
        <taxon>Endopterygota</taxon>
        <taxon>Hymenoptera</taxon>
        <taxon>Apocrita</taxon>
        <taxon>Aculeata</taxon>
        <taxon>Apoidea</taxon>
        <taxon>Anthophila</taxon>
        <taxon>Apidae</taxon>
        <taxon>Habropoda</taxon>
    </lineage>
</organism>
<name>A0A0L7QK81_9HYME</name>
<sequence length="53" mass="6088">VVQLFSGCFGTGTFPKQWKITRLVFLPKKKVLTGKESEYRPLCMLPAMGKWLK</sequence>
<feature type="non-terminal residue" evidence="1">
    <location>
        <position position="1"/>
    </location>
</feature>
<evidence type="ECO:0000313" key="2">
    <source>
        <dbReference type="Proteomes" id="UP000053825"/>
    </source>
</evidence>
<accession>A0A0L7QK81</accession>
<gene>
    <name evidence="1" type="ORF">WH47_00791</name>
</gene>
<dbReference type="EMBL" id="KQ414989">
    <property type="protein sequence ID" value="KOC58970.1"/>
    <property type="molecule type" value="Genomic_DNA"/>
</dbReference>
<keyword evidence="2" id="KW-1185">Reference proteome</keyword>
<reference evidence="1 2" key="1">
    <citation type="submission" date="2015-07" db="EMBL/GenBank/DDBJ databases">
        <title>The genome of Habropoda laboriosa.</title>
        <authorList>
            <person name="Pan H."/>
            <person name="Kapheim K."/>
        </authorList>
    </citation>
    <scope>NUCLEOTIDE SEQUENCE [LARGE SCALE GENOMIC DNA]</scope>
    <source>
        <strain evidence="1">0110345459</strain>
    </source>
</reference>
<dbReference type="AlphaFoldDB" id="A0A0L7QK81"/>
<proteinExistence type="predicted"/>
<dbReference type="Proteomes" id="UP000053825">
    <property type="component" value="Unassembled WGS sequence"/>
</dbReference>